<keyword evidence="2" id="KW-1185">Reference proteome</keyword>
<comment type="caution">
    <text evidence="1">The sequence shown here is derived from an EMBL/GenBank/DDBJ whole genome shotgun (WGS) entry which is preliminary data.</text>
</comment>
<dbReference type="AlphaFoldDB" id="A0A849HIY7"/>
<dbReference type="SUPFAM" id="SSF109854">
    <property type="entry name" value="DinB/YfiT-like putative metalloenzymes"/>
    <property type="match status" value="1"/>
</dbReference>
<evidence type="ECO:0000313" key="2">
    <source>
        <dbReference type="Proteomes" id="UP000588586"/>
    </source>
</evidence>
<protein>
    <submittedName>
        <fullName evidence="1">DinB family protein</fullName>
    </submittedName>
</protein>
<evidence type="ECO:0000313" key="1">
    <source>
        <dbReference type="EMBL" id="NNM46534.1"/>
    </source>
</evidence>
<dbReference type="EMBL" id="JABEPQ010000002">
    <property type="protein sequence ID" value="NNM46534.1"/>
    <property type="molecule type" value="Genomic_DNA"/>
</dbReference>
<dbReference type="Proteomes" id="UP000588586">
    <property type="component" value="Unassembled WGS sequence"/>
</dbReference>
<gene>
    <name evidence="1" type="ORF">HJG52_11015</name>
</gene>
<accession>A0A849HIY7</accession>
<name>A0A849HIY7_9MICO</name>
<proteinExistence type="predicted"/>
<dbReference type="Pfam" id="PF04978">
    <property type="entry name" value="MST"/>
    <property type="match status" value="1"/>
</dbReference>
<reference evidence="1 2" key="1">
    <citation type="submission" date="2020-04" db="EMBL/GenBank/DDBJ databases">
        <title>Knoellia sp. isolate from air conditioner.</title>
        <authorList>
            <person name="Chea S."/>
            <person name="Kim D.-U."/>
        </authorList>
    </citation>
    <scope>NUCLEOTIDE SEQUENCE [LARGE SCALE GENOMIC DNA]</scope>
    <source>
        <strain evidence="1 2">DB2414S</strain>
    </source>
</reference>
<sequence length="198" mass="21521">MTADAKATLRSYLDARREALISKVEDLSEREARLPRTPTGTNLLGLIKHVTHVEAVYLGTTFDRPFPQSAELLPDDVVDPQADWYATESESIAGTIDLYRRVIGHGNETIEALSLDAVGHVPHWGGEQVTLHQILVHLLTDLAGHGGQADILRESVDGSVGWRGPSDNVPSEYDWAAYVGRLTALADRFDGTPSGGAR</sequence>
<dbReference type="InterPro" id="IPR007061">
    <property type="entry name" value="MST-like"/>
</dbReference>
<dbReference type="RefSeq" id="WP_171243629.1">
    <property type="nucleotide sequence ID" value="NZ_JABEPQ010000002.1"/>
</dbReference>
<dbReference type="InterPro" id="IPR034660">
    <property type="entry name" value="DinB/YfiT-like"/>
</dbReference>
<dbReference type="Gene3D" id="1.20.120.450">
    <property type="entry name" value="dinb family like domain"/>
    <property type="match status" value="1"/>
</dbReference>
<organism evidence="1 2">
    <name type="scientific">Knoellia koreensis</name>
    <dbReference type="NCBI Taxonomy" id="2730921"/>
    <lineage>
        <taxon>Bacteria</taxon>
        <taxon>Bacillati</taxon>
        <taxon>Actinomycetota</taxon>
        <taxon>Actinomycetes</taxon>
        <taxon>Micrococcales</taxon>
        <taxon>Intrasporangiaceae</taxon>
        <taxon>Knoellia</taxon>
    </lineage>
</organism>